<organism evidence="2 3">
    <name type="scientific">Microbispora hainanensis</name>
    <dbReference type="NCBI Taxonomy" id="568844"/>
    <lineage>
        <taxon>Bacteria</taxon>
        <taxon>Bacillati</taxon>
        <taxon>Actinomycetota</taxon>
        <taxon>Actinomycetes</taxon>
        <taxon>Streptosporangiales</taxon>
        <taxon>Streptosporangiaceae</taxon>
        <taxon>Microbispora</taxon>
    </lineage>
</organism>
<reference evidence="2 3" key="1">
    <citation type="submission" date="2019-07" db="EMBL/GenBank/DDBJ databases">
        <title>Microbispora hainanensis DSM 45428.</title>
        <authorList>
            <person name="Thawai C."/>
        </authorList>
    </citation>
    <scope>NUCLEOTIDE SEQUENCE [LARGE SCALE GENOMIC DNA]</scope>
    <source>
        <strain evidence="2 3">DSM 45428</strain>
    </source>
</reference>
<proteinExistence type="predicted"/>
<feature type="compositionally biased region" description="Basic residues" evidence="1">
    <location>
        <begin position="121"/>
        <end position="135"/>
    </location>
</feature>
<dbReference type="AlphaFoldDB" id="A0A544YYT3"/>
<gene>
    <name evidence="2" type="ORF">FLX08_10120</name>
</gene>
<name>A0A544YYT3_9ACTN</name>
<sequence length="135" mass="13421">MRGLGAAETAAGAAAGVASAGTASAGVANAGVASAAVSVAQTAAAGSRRVFIMVQFVGSAMFDASRPGRVRRRSIPLHLPPGPMHRAHGSAPGTAQSGAHSPARGGRGKGCGGRPDPPRPGVRRPRCRRRELRAG</sequence>
<dbReference type="Proteomes" id="UP000316541">
    <property type="component" value="Unassembled WGS sequence"/>
</dbReference>
<evidence type="ECO:0000313" key="2">
    <source>
        <dbReference type="EMBL" id="TQS21930.1"/>
    </source>
</evidence>
<feature type="region of interest" description="Disordered" evidence="1">
    <location>
        <begin position="63"/>
        <end position="135"/>
    </location>
</feature>
<protein>
    <submittedName>
        <fullName evidence="2">Uncharacterized protein</fullName>
    </submittedName>
</protein>
<comment type="caution">
    <text evidence="2">The sequence shown here is derived from an EMBL/GenBank/DDBJ whole genome shotgun (WGS) entry which is preliminary data.</text>
</comment>
<evidence type="ECO:0000256" key="1">
    <source>
        <dbReference type="SAM" id="MobiDB-lite"/>
    </source>
</evidence>
<accession>A0A544YYT3</accession>
<dbReference type="EMBL" id="VIRM01000009">
    <property type="protein sequence ID" value="TQS21930.1"/>
    <property type="molecule type" value="Genomic_DNA"/>
</dbReference>
<evidence type="ECO:0000313" key="3">
    <source>
        <dbReference type="Proteomes" id="UP000316541"/>
    </source>
</evidence>